<sequence>MRARQEREREYRREIIIEATEQLLNEKTFDSITMDDIALRSDFSKASIYQYFKNKEQLMNEVFSQNLKEKCQLIEDKCLSQADPIQGLRSYIMLEFEFIQQHPWIPKVVATFPFRDYRVDKNILDLYHQKKNLISRILQRGQQEGAFNIDNLDVMTNMILSASEGVSKYFYSRKSSNIQSPEIELFISTIIKGISKGEQ</sequence>
<dbReference type="PANTHER" id="PTHR43479:SF11">
    <property type="entry name" value="ACREF_ENVCD OPERON REPRESSOR-RELATED"/>
    <property type="match status" value="1"/>
</dbReference>
<dbReference type="InterPro" id="IPR036271">
    <property type="entry name" value="Tet_transcr_reg_TetR-rel_C_sf"/>
</dbReference>
<dbReference type="InterPro" id="IPR001647">
    <property type="entry name" value="HTH_TetR"/>
</dbReference>
<dbReference type="SUPFAM" id="SSF48498">
    <property type="entry name" value="Tetracyclin repressor-like, C-terminal domain"/>
    <property type="match status" value="1"/>
</dbReference>
<dbReference type="Pfam" id="PF00440">
    <property type="entry name" value="TetR_N"/>
    <property type="match status" value="1"/>
</dbReference>
<reference evidence="4" key="1">
    <citation type="journal article" date="2023" name="J. Hazard. Mater.">
        <title>Anaerobic biodegradation of pyrene and benzo[a]pyrene by a new sulfate-reducing Desulforamulus aquiferis strain DSA.</title>
        <authorList>
            <person name="Zhang Z."/>
            <person name="Sun J."/>
            <person name="Gong X."/>
            <person name="Wang C."/>
            <person name="Wang H."/>
        </authorList>
    </citation>
    <scope>NUCLEOTIDE SEQUENCE</scope>
    <source>
        <strain evidence="4">DSA</strain>
    </source>
</reference>
<dbReference type="EMBL" id="JARPTC010000034">
    <property type="protein sequence ID" value="MDO7789074.1"/>
    <property type="molecule type" value="Genomic_DNA"/>
</dbReference>
<dbReference type="PANTHER" id="PTHR43479">
    <property type="entry name" value="ACREF/ENVCD OPERON REPRESSOR-RELATED"/>
    <property type="match status" value="1"/>
</dbReference>
<dbReference type="PRINTS" id="PR00455">
    <property type="entry name" value="HTHTETR"/>
</dbReference>
<evidence type="ECO:0000259" key="3">
    <source>
        <dbReference type="PROSITE" id="PS50977"/>
    </source>
</evidence>
<comment type="caution">
    <text evidence="4">The sequence shown here is derived from an EMBL/GenBank/DDBJ whole genome shotgun (WGS) entry which is preliminary data.</text>
</comment>
<dbReference type="InterPro" id="IPR009057">
    <property type="entry name" value="Homeodomain-like_sf"/>
</dbReference>
<reference evidence="4" key="2">
    <citation type="submission" date="2023-03" db="EMBL/GenBank/DDBJ databases">
        <authorList>
            <person name="Zhang Z."/>
        </authorList>
    </citation>
    <scope>NUCLEOTIDE SEQUENCE</scope>
    <source>
        <strain evidence="4">DSA</strain>
    </source>
</reference>
<feature type="DNA-binding region" description="H-T-H motif" evidence="2">
    <location>
        <begin position="33"/>
        <end position="52"/>
    </location>
</feature>
<dbReference type="RefSeq" id="WP_304545578.1">
    <property type="nucleotide sequence ID" value="NZ_JARPTC010000034.1"/>
</dbReference>
<dbReference type="AlphaFoldDB" id="A0AAW7ZJK5"/>
<evidence type="ECO:0000313" key="4">
    <source>
        <dbReference type="EMBL" id="MDO7789074.1"/>
    </source>
</evidence>
<proteinExistence type="predicted"/>
<keyword evidence="1 2" id="KW-0238">DNA-binding</keyword>
<dbReference type="Gene3D" id="1.10.10.60">
    <property type="entry name" value="Homeodomain-like"/>
    <property type="match status" value="1"/>
</dbReference>
<feature type="domain" description="HTH tetR-type" evidence="3">
    <location>
        <begin position="10"/>
        <end position="70"/>
    </location>
</feature>
<accession>A0AAW7ZJK5</accession>
<dbReference type="PROSITE" id="PS50977">
    <property type="entry name" value="HTH_TETR_2"/>
    <property type="match status" value="1"/>
</dbReference>
<dbReference type="Proteomes" id="UP001172911">
    <property type="component" value="Unassembled WGS sequence"/>
</dbReference>
<keyword evidence="5" id="KW-1185">Reference proteome</keyword>
<dbReference type="Gene3D" id="1.10.357.10">
    <property type="entry name" value="Tetracycline Repressor, domain 2"/>
    <property type="match status" value="1"/>
</dbReference>
<name>A0AAW7ZJK5_9FIRM</name>
<evidence type="ECO:0000256" key="2">
    <source>
        <dbReference type="PROSITE-ProRule" id="PRU00335"/>
    </source>
</evidence>
<dbReference type="GO" id="GO:0003677">
    <property type="term" value="F:DNA binding"/>
    <property type="evidence" value="ECO:0007669"/>
    <property type="project" value="UniProtKB-UniRule"/>
</dbReference>
<evidence type="ECO:0000256" key="1">
    <source>
        <dbReference type="ARBA" id="ARBA00023125"/>
    </source>
</evidence>
<gene>
    <name evidence="4" type="ORF">P6N53_17830</name>
</gene>
<dbReference type="SUPFAM" id="SSF46689">
    <property type="entry name" value="Homeodomain-like"/>
    <property type="match status" value="1"/>
</dbReference>
<evidence type="ECO:0000313" key="5">
    <source>
        <dbReference type="Proteomes" id="UP001172911"/>
    </source>
</evidence>
<dbReference type="InterPro" id="IPR050624">
    <property type="entry name" value="HTH-type_Tx_Regulator"/>
</dbReference>
<protein>
    <submittedName>
        <fullName evidence="4">TetR/AcrR family transcriptional regulator</fullName>
    </submittedName>
</protein>
<organism evidence="4 5">
    <name type="scientific">Desulforamulus aquiferis</name>
    <dbReference type="NCBI Taxonomy" id="1397668"/>
    <lineage>
        <taxon>Bacteria</taxon>
        <taxon>Bacillati</taxon>
        <taxon>Bacillota</taxon>
        <taxon>Clostridia</taxon>
        <taxon>Eubacteriales</taxon>
        <taxon>Peptococcaceae</taxon>
        <taxon>Desulforamulus</taxon>
    </lineage>
</organism>